<evidence type="ECO:0000256" key="9">
    <source>
        <dbReference type="SAM" id="MobiDB-lite"/>
    </source>
</evidence>
<evidence type="ECO:0000259" key="10">
    <source>
        <dbReference type="PROSITE" id="PS50305"/>
    </source>
</evidence>
<keyword evidence="2" id="KW-0808">Transferase</keyword>
<evidence type="ECO:0000313" key="11">
    <source>
        <dbReference type="EMBL" id="KAK3790260.1"/>
    </source>
</evidence>
<dbReference type="EMBL" id="JAWDGP010001550">
    <property type="protein sequence ID" value="KAK3790260.1"/>
    <property type="molecule type" value="Genomic_DNA"/>
</dbReference>
<dbReference type="InterPro" id="IPR050134">
    <property type="entry name" value="NAD-dep_sirtuin_deacylases"/>
</dbReference>
<dbReference type="PROSITE" id="PS50305">
    <property type="entry name" value="SIRTUIN"/>
    <property type="match status" value="1"/>
</dbReference>
<evidence type="ECO:0000256" key="6">
    <source>
        <dbReference type="ARBA" id="ARBA00048378"/>
    </source>
</evidence>
<dbReference type="AlphaFoldDB" id="A0AAE1E1L6"/>
<proteinExistence type="predicted"/>
<dbReference type="Gene3D" id="3.40.50.1220">
    <property type="entry name" value="TPP-binding domain"/>
    <property type="match status" value="1"/>
</dbReference>
<feature type="binding site" evidence="8">
    <location>
        <position position="274"/>
    </location>
    <ligand>
        <name>Zn(2+)</name>
        <dbReference type="ChEBI" id="CHEBI:29105"/>
    </ligand>
</feature>
<name>A0AAE1E1L6_9GAST</name>
<dbReference type="InterPro" id="IPR026590">
    <property type="entry name" value="Ssirtuin_cat_dom"/>
</dbReference>
<evidence type="ECO:0000256" key="1">
    <source>
        <dbReference type="ARBA" id="ARBA00001947"/>
    </source>
</evidence>
<evidence type="ECO:0000256" key="5">
    <source>
        <dbReference type="ARBA" id="ARBA00023027"/>
    </source>
</evidence>
<keyword evidence="5" id="KW-0520">NAD</keyword>
<evidence type="ECO:0000256" key="3">
    <source>
        <dbReference type="ARBA" id="ARBA00022723"/>
    </source>
</evidence>
<feature type="domain" description="Deacetylase sirtuin-type" evidence="10">
    <location>
        <begin position="107"/>
        <end position="388"/>
    </location>
</feature>
<dbReference type="InterPro" id="IPR029035">
    <property type="entry name" value="DHS-like_NAD/FAD-binding_dom"/>
</dbReference>
<reference evidence="11" key="1">
    <citation type="journal article" date="2023" name="G3 (Bethesda)">
        <title>A reference genome for the long-term kleptoplast-retaining sea slug Elysia crispata morphotype clarki.</title>
        <authorList>
            <person name="Eastman K.E."/>
            <person name="Pendleton A.L."/>
            <person name="Shaikh M.A."/>
            <person name="Suttiyut T."/>
            <person name="Ogas R."/>
            <person name="Tomko P."/>
            <person name="Gavelis G."/>
            <person name="Widhalm J.R."/>
            <person name="Wisecaver J.H."/>
        </authorList>
    </citation>
    <scope>NUCLEOTIDE SEQUENCE</scope>
    <source>
        <strain evidence="11">ECLA1</strain>
    </source>
</reference>
<comment type="caution">
    <text evidence="11">The sequence shown here is derived from an EMBL/GenBank/DDBJ whole genome shotgun (WGS) entry which is preliminary data.</text>
</comment>
<comment type="catalytic activity">
    <reaction evidence="6">
        <text>N(6)-hexadecanoyl-L-lysyl-[protein] + NAD(+) + H2O = 2''-O-hexadecanoyl-ADP-D-ribose + nicotinamide + L-lysyl-[protein]</text>
        <dbReference type="Rhea" id="RHEA:70563"/>
        <dbReference type="Rhea" id="RHEA-COMP:9752"/>
        <dbReference type="Rhea" id="RHEA-COMP:14175"/>
        <dbReference type="ChEBI" id="CHEBI:15377"/>
        <dbReference type="ChEBI" id="CHEBI:17154"/>
        <dbReference type="ChEBI" id="CHEBI:29969"/>
        <dbReference type="ChEBI" id="CHEBI:57540"/>
        <dbReference type="ChEBI" id="CHEBI:138936"/>
        <dbReference type="ChEBI" id="CHEBI:189673"/>
    </reaction>
    <physiologicalReaction direction="left-to-right" evidence="6">
        <dbReference type="Rhea" id="RHEA:70564"/>
    </physiologicalReaction>
</comment>
<dbReference type="PANTHER" id="PTHR11085">
    <property type="entry name" value="NAD-DEPENDENT PROTEIN DEACYLASE SIRTUIN-5, MITOCHONDRIAL-RELATED"/>
    <property type="match status" value="1"/>
</dbReference>
<dbReference type="GO" id="GO:0070403">
    <property type="term" value="F:NAD+ binding"/>
    <property type="evidence" value="ECO:0007669"/>
    <property type="project" value="InterPro"/>
</dbReference>
<feature type="active site" description="Proton acceptor" evidence="8">
    <location>
        <position position="237"/>
    </location>
</feature>
<evidence type="ECO:0000256" key="7">
    <source>
        <dbReference type="ARBA" id="ARBA00048905"/>
    </source>
</evidence>
<organism evidence="11 12">
    <name type="scientific">Elysia crispata</name>
    <name type="common">lettuce slug</name>
    <dbReference type="NCBI Taxonomy" id="231223"/>
    <lineage>
        <taxon>Eukaryota</taxon>
        <taxon>Metazoa</taxon>
        <taxon>Spiralia</taxon>
        <taxon>Lophotrochozoa</taxon>
        <taxon>Mollusca</taxon>
        <taxon>Gastropoda</taxon>
        <taxon>Heterobranchia</taxon>
        <taxon>Euthyneura</taxon>
        <taxon>Panpulmonata</taxon>
        <taxon>Sacoglossa</taxon>
        <taxon>Placobranchoidea</taxon>
        <taxon>Plakobranchidae</taxon>
        <taxon>Elysia</taxon>
    </lineage>
</organism>
<protein>
    <recommendedName>
        <fullName evidence="10">Deacetylase sirtuin-type domain-containing protein</fullName>
    </recommendedName>
</protein>
<dbReference type="Gene3D" id="3.30.1600.10">
    <property type="entry name" value="SIR2/SIRT2 'Small Domain"/>
    <property type="match status" value="1"/>
</dbReference>
<feature type="compositionally biased region" description="Low complexity" evidence="9">
    <location>
        <begin position="408"/>
        <end position="470"/>
    </location>
</feature>
<keyword evidence="4 8" id="KW-0862">Zinc</keyword>
<feature type="binding site" evidence="8">
    <location>
        <position position="269"/>
    </location>
    <ligand>
        <name>Zn(2+)</name>
        <dbReference type="ChEBI" id="CHEBI:29105"/>
    </ligand>
</feature>
<dbReference type="Pfam" id="PF02146">
    <property type="entry name" value="SIR2"/>
    <property type="match status" value="1"/>
</dbReference>
<dbReference type="CDD" id="cd01408">
    <property type="entry name" value="SIRT1"/>
    <property type="match status" value="1"/>
</dbReference>
<feature type="region of interest" description="Disordered" evidence="9">
    <location>
        <begin position="400"/>
        <end position="470"/>
    </location>
</feature>
<comment type="catalytic activity">
    <reaction evidence="7">
        <text>N(6)-tetradecanoyl-L-lysyl-[protein] + NAD(+) + H2O = 2''-O-tetradecanoyl-ADP-D-ribose + nicotinamide + L-lysyl-[protein]</text>
        <dbReference type="Rhea" id="RHEA:70567"/>
        <dbReference type="Rhea" id="RHEA-COMP:9752"/>
        <dbReference type="Rhea" id="RHEA-COMP:15437"/>
        <dbReference type="ChEBI" id="CHEBI:15377"/>
        <dbReference type="ChEBI" id="CHEBI:17154"/>
        <dbReference type="ChEBI" id="CHEBI:29969"/>
        <dbReference type="ChEBI" id="CHEBI:57540"/>
        <dbReference type="ChEBI" id="CHEBI:141129"/>
        <dbReference type="ChEBI" id="CHEBI:189674"/>
    </reaction>
    <physiologicalReaction direction="left-to-right" evidence="7">
        <dbReference type="Rhea" id="RHEA:70568"/>
    </physiologicalReaction>
</comment>
<feature type="compositionally biased region" description="Polar residues" evidence="9">
    <location>
        <begin position="72"/>
        <end position="83"/>
    </location>
</feature>
<evidence type="ECO:0000313" key="12">
    <source>
        <dbReference type="Proteomes" id="UP001283361"/>
    </source>
</evidence>
<gene>
    <name evidence="11" type="ORF">RRG08_034823</name>
</gene>
<sequence>MKALYRQGKAQKKSRNRNSEFYASCQFSYNIERATKVLPAAMSDKNQGSNFKKKEEERTTESSGAAGLEEAGSTTAESENKSSFSAHMESMSDFLARHLGIKENPPCVLEELTFKGIAKYLASDKVKNVITMAGAGISTSAGIPDFRSPGTGLYDNLASYDLPSPQAIFDIEFFKENPKPFFVLAKELYPGSFKPTLCHYFIKMLDDKGKLLRHYTQNIDTLERVAGLDPEKLIEAHGTFHTAHCLNCHLEFSQDWIKDEIFADKIPKCTLEGCDGVVKPDIVFFGESLPQRFATAVGQDFKKCDLLIVTGTSLMVQPFASLTSRVPAETPRLYINLEKGSTGTHPITVLFFGGGGFNFDGEDNYRDVFKGATCDEGCQELADLLGWGDELKAIVKREHARIDKENSRSSSNNAKSLSVSSSPPKSGSASASTTKASVKSPTAKVSSRSTTSETSGSSSLTTKGKTTKSP</sequence>
<feature type="binding site" evidence="8">
    <location>
        <position position="248"/>
    </location>
    <ligand>
        <name>Zn(2+)</name>
        <dbReference type="ChEBI" id="CHEBI:29105"/>
    </ligand>
</feature>
<dbReference type="InterPro" id="IPR003000">
    <property type="entry name" value="Sirtuin"/>
</dbReference>
<evidence type="ECO:0000256" key="2">
    <source>
        <dbReference type="ARBA" id="ARBA00022679"/>
    </source>
</evidence>
<dbReference type="SUPFAM" id="SSF52467">
    <property type="entry name" value="DHS-like NAD/FAD-binding domain"/>
    <property type="match status" value="1"/>
</dbReference>
<dbReference type="GO" id="GO:0017136">
    <property type="term" value="F:histone deacetylase activity, NAD-dependent"/>
    <property type="evidence" value="ECO:0007669"/>
    <property type="project" value="TreeGrafter"/>
</dbReference>
<dbReference type="PANTHER" id="PTHR11085:SF6">
    <property type="entry name" value="NAD-DEPENDENT PROTEIN DEACETYLASE SIRTUIN-2"/>
    <property type="match status" value="1"/>
</dbReference>
<comment type="cofactor">
    <cofactor evidence="1">
        <name>Zn(2+)</name>
        <dbReference type="ChEBI" id="CHEBI:29105"/>
    </cofactor>
</comment>
<keyword evidence="3 8" id="KW-0479">Metal-binding</keyword>
<dbReference type="Proteomes" id="UP001283361">
    <property type="component" value="Unassembled WGS sequence"/>
</dbReference>
<feature type="binding site" evidence="8">
    <location>
        <position position="245"/>
    </location>
    <ligand>
        <name>Zn(2+)</name>
        <dbReference type="ChEBI" id="CHEBI:29105"/>
    </ligand>
</feature>
<dbReference type="InterPro" id="IPR026591">
    <property type="entry name" value="Sirtuin_cat_small_dom_sf"/>
</dbReference>
<dbReference type="GO" id="GO:0005634">
    <property type="term" value="C:nucleus"/>
    <property type="evidence" value="ECO:0007669"/>
    <property type="project" value="TreeGrafter"/>
</dbReference>
<feature type="region of interest" description="Disordered" evidence="9">
    <location>
        <begin position="40"/>
        <end position="83"/>
    </location>
</feature>
<keyword evidence="12" id="KW-1185">Reference proteome</keyword>
<evidence type="ECO:0000256" key="8">
    <source>
        <dbReference type="PROSITE-ProRule" id="PRU00236"/>
    </source>
</evidence>
<dbReference type="GO" id="GO:0046872">
    <property type="term" value="F:metal ion binding"/>
    <property type="evidence" value="ECO:0007669"/>
    <property type="project" value="UniProtKB-KW"/>
</dbReference>
<accession>A0AAE1E1L6</accession>
<evidence type="ECO:0000256" key="4">
    <source>
        <dbReference type="ARBA" id="ARBA00022833"/>
    </source>
</evidence>